<feature type="domain" description="HTH arsR-type" evidence="4">
    <location>
        <begin position="271"/>
        <end position="343"/>
    </location>
</feature>
<dbReference type="InterPro" id="IPR001845">
    <property type="entry name" value="HTH_ArsR_DNA-bd_dom"/>
</dbReference>
<dbReference type="GO" id="GO:0003677">
    <property type="term" value="F:DNA binding"/>
    <property type="evidence" value="ECO:0007669"/>
    <property type="project" value="UniProtKB-KW"/>
</dbReference>
<dbReference type="EMBL" id="FNUC01000003">
    <property type="protein sequence ID" value="SEE86186.1"/>
    <property type="molecule type" value="Genomic_DNA"/>
</dbReference>
<dbReference type="SMART" id="SM00418">
    <property type="entry name" value="HTH_ARSR"/>
    <property type="match status" value="1"/>
</dbReference>
<evidence type="ECO:0000256" key="3">
    <source>
        <dbReference type="ARBA" id="ARBA00023163"/>
    </source>
</evidence>
<evidence type="ECO:0000259" key="4">
    <source>
        <dbReference type="SMART" id="SM00418"/>
    </source>
</evidence>
<dbReference type="Pfam" id="PF01022">
    <property type="entry name" value="HTH_5"/>
    <property type="match status" value="1"/>
</dbReference>
<accession>A0A1H5MA00</accession>
<dbReference type="RefSeq" id="WP_069111879.1">
    <property type="nucleotide sequence ID" value="NZ_FNUC01000003.1"/>
</dbReference>
<evidence type="ECO:0000313" key="6">
    <source>
        <dbReference type="Proteomes" id="UP000181980"/>
    </source>
</evidence>
<dbReference type="OrthoDB" id="3542816at2"/>
<dbReference type="PANTHER" id="PTHR43132">
    <property type="entry name" value="ARSENICAL RESISTANCE OPERON REPRESSOR ARSR-RELATED"/>
    <property type="match status" value="1"/>
</dbReference>
<name>A0A1H5MA00_9ACTN</name>
<keyword evidence="1" id="KW-0805">Transcription regulation</keyword>
<protein>
    <submittedName>
        <fullName evidence="5">Helix-turn-helix domain-containing protein</fullName>
    </submittedName>
</protein>
<evidence type="ECO:0000313" key="5">
    <source>
        <dbReference type="EMBL" id="SEE86186.1"/>
    </source>
</evidence>
<gene>
    <name evidence="5" type="ORF">SAMN04488561_3032</name>
</gene>
<dbReference type="GO" id="GO:0003700">
    <property type="term" value="F:DNA-binding transcription factor activity"/>
    <property type="evidence" value="ECO:0007669"/>
    <property type="project" value="InterPro"/>
</dbReference>
<dbReference type="Gene3D" id="1.10.10.10">
    <property type="entry name" value="Winged helix-like DNA-binding domain superfamily/Winged helix DNA-binding domain"/>
    <property type="match status" value="1"/>
</dbReference>
<keyword evidence="6" id="KW-1185">Reference proteome</keyword>
<proteinExistence type="predicted"/>
<keyword evidence="2" id="KW-0238">DNA-binding</keyword>
<dbReference type="InterPro" id="IPR036388">
    <property type="entry name" value="WH-like_DNA-bd_sf"/>
</dbReference>
<dbReference type="PANTHER" id="PTHR43132:SF8">
    <property type="entry name" value="HTH-TYPE TRANSCRIPTIONAL REGULATOR KMTR"/>
    <property type="match status" value="1"/>
</dbReference>
<sequence>MLGIALDAPRLALTRFALPKLAELLNAAEVLVHPGRAPYARHWVADTARRVDRDRVGVLLALAEEATWYVPDFLAPVPAGYETSIEDELHAVATAPAGRVRRELALAFRPDPPEQPDPFAQLGGVIGDPRRALPAPVAAIVERQGVDELCRCLAGQLEWFWHAALAPLWPSVRAVNDADVREHAFEAAGRGLGSVVELLDPRLTWDGARVVLRRPYDLTFDPPGGVVLAPSAFLPHPAVWHGWSGTAMLGYPALRRGRVWTGPDAPAPATRLFGDGWARLLSDLGVARTTSELAARQRLAPSTVSYHLARLHRTGLVRRRRQGRRVLYERTDRATETMRALGLTDD</sequence>
<reference evidence="6" key="1">
    <citation type="submission" date="2016-10" db="EMBL/GenBank/DDBJ databases">
        <authorList>
            <person name="Varghese N."/>
            <person name="Submissions S."/>
        </authorList>
    </citation>
    <scope>NUCLEOTIDE SEQUENCE [LARGE SCALE GENOMIC DNA]</scope>
    <source>
        <strain evidence="6">DSM 45237</strain>
    </source>
</reference>
<dbReference type="AlphaFoldDB" id="A0A1H5MA00"/>
<dbReference type="SUPFAM" id="SSF46785">
    <property type="entry name" value="Winged helix' DNA-binding domain"/>
    <property type="match status" value="1"/>
</dbReference>
<dbReference type="InterPro" id="IPR051011">
    <property type="entry name" value="Metal_resp_trans_reg"/>
</dbReference>
<dbReference type="STRING" id="561176.SAMN04488561_3032"/>
<dbReference type="Proteomes" id="UP000181980">
    <property type="component" value="Unassembled WGS sequence"/>
</dbReference>
<dbReference type="InterPro" id="IPR036390">
    <property type="entry name" value="WH_DNA-bd_sf"/>
</dbReference>
<keyword evidence="3" id="KW-0804">Transcription</keyword>
<organism evidence="5 6">
    <name type="scientific">Jiangella alba</name>
    <dbReference type="NCBI Taxonomy" id="561176"/>
    <lineage>
        <taxon>Bacteria</taxon>
        <taxon>Bacillati</taxon>
        <taxon>Actinomycetota</taxon>
        <taxon>Actinomycetes</taxon>
        <taxon>Jiangellales</taxon>
        <taxon>Jiangellaceae</taxon>
        <taxon>Jiangella</taxon>
    </lineage>
</organism>
<evidence type="ECO:0000256" key="2">
    <source>
        <dbReference type="ARBA" id="ARBA00023125"/>
    </source>
</evidence>
<evidence type="ECO:0000256" key="1">
    <source>
        <dbReference type="ARBA" id="ARBA00023015"/>
    </source>
</evidence>